<dbReference type="Gene3D" id="1.10.3290.10">
    <property type="entry name" value="Fido-like domain"/>
    <property type="match status" value="1"/>
</dbReference>
<keyword evidence="5" id="KW-1185">Reference proteome</keyword>
<gene>
    <name evidence="4" type="ORF">FHX72_001734</name>
</gene>
<sequence>MATLESKTSEPVIAVPAVGAARHSWRPSDARLFSRSEVRRQTGTYTSAVPAQLAAWSPTLTSELGADLEDATRALSDFDRHASLVLGTENAALGPMSAILLRTESASSSQIENLTVSAKQLALAEIGAGASPNSQTVIGNVRAMEAAVALTEQLSVDAILTMHRELLTHQRGMEEHAGWLRKELVWIGKGNAGPREADFVAPQPELVPSALDDLLTFADRADMPALLQIAVAHAQFETIHPFVDGNGRTGRALVQVMLRASGIVSHTTVPLSAGLLTDLELYFAALGAFRQGDAAPIVRTFAQAARFAAAAGRDLVDALRSELDSSRELLAGVRPQATGLRLLPLLVGQPIVDSAFVQRMLSVDAVTANRALSLLTERGVLTERTGRRRGRVWQHSGVLDALDEFASGIRRSQR</sequence>
<protein>
    <submittedName>
        <fullName evidence="4">Fic family protein</fullName>
    </submittedName>
</protein>
<name>A0A7W4UPI1_9MICO</name>
<evidence type="ECO:0000256" key="1">
    <source>
        <dbReference type="PIRSR" id="PIRSR640198-1"/>
    </source>
</evidence>
<dbReference type="InterPro" id="IPR036597">
    <property type="entry name" value="Fido-like_dom_sf"/>
</dbReference>
<dbReference type="EMBL" id="JACHWJ010000002">
    <property type="protein sequence ID" value="MBB2957597.1"/>
    <property type="molecule type" value="Genomic_DNA"/>
</dbReference>
<evidence type="ECO:0000313" key="5">
    <source>
        <dbReference type="Proteomes" id="UP000545286"/>
    </source>
</evidence>
<dbReference type="AlphaFoldDB" id="A0A7W4UPI1"/>
<dbReference type="Proteomes" id="UP000545286">
    <property type="component" value="Unassembled WGS sequence"/>
</dbReference>
<evidence type="ECO:0000259" key="3">
    <source>
        <dbReference type="PROSITE" id="PS51459"/>
    </source>
</evidence>
<evidence type="ECO:0000256" key="2">
    <source>
        <dbReference type="PIRSR" id="PIRSR640198-2"/>
    </source>
</evidence>
<evidence type="ECO:0000313" key="4">
    <source>
        <dbReference type="EMBL" id="MBB2957597.1"/>
    </source>
</evidence>
<dbReference type="GO" id="GO:0005524">
    <property type="term" value="F:ATP binding"/>
    <property type="evidence" value="ECO:0007669"/>
    <property type="project" value="UniProtKB-KW"/>
</dbReference>
<accession>A0A7W4UPI1</accession>
<dbReference type="InterPro" id="IPR040198">
    <property type="entry name" value="Fido_containing"/>
</dbReference>
<dbReference type="PROSITE" id="PS51459">
    <property type="entry name" value="FIDO"/>
    <property type="match status" value="1"/>
</dbReference>
<keyword evidence="2" id="KW-0067">ATP-binding</keyword>
<dbReference type="PANTHER" id="PTHR13504">
    <property type="entry name" value="FIDO DOMAIN-CONTAINING PROTEIN DDB_G0283145"/>
    <property type="match status" value="1"/>
</dbReference>
<dbReference type="Pfam" id="PF02661">
    <property type="entry name" value="Fic"/>
    <property type="match status" value="1"/>
</dbReference>
<feature type="domain" description="Fido" evidence="3">
    <location>
        <begin position="154"/>
        <end position="303"/>
    </location>
</feature>
<proteinExistence type="predicted"/>
<dbReference type="InterPro" id="IPR003812">
    <property type="entry name" value="Fido"/>
</dbReference>
<organism evidence="4 5">
    <name type="scientific">Pseudoclavibacter helvolus</name>
    <dbReference type="NCBI Taxonomy" id="255205"/>
    <lineage>
        <taxon>Bacteria</taxon>
        <taxon>Bacillati</taxon>
        <taxon>Actinomycetota</taxon>
        <taxon>Actinomycetes</taxon>
        <taxon>Micrococcales</taxon>
        <taxon>Microbacteriaceae</taxon>
        <taxon>Pseudoclavibacter</taxon>
    </lineage>
</organism>
<feature type="binding site" evidence="2">
    <location>
        <begin position="244"/>
        <end position="251"/>
    </location>
    <ligand>
        <name>ATP</name>
        <dbReference type="ChEBI" id="CHEBI:30616"/>
    </ligand>
</feature>
<dbReference type="PANTHER" id="PTHR13504:SF38">
    <property type="entry name" value="FIDO DOMAIN-CONTAINING PROTEIN"/>
    <property type="match status" value="1"/>
</dbReference>
<dbReference type="RefSeq" id="WP_183624374.1">
    <property type="nucleotide sequence ID" value="NZ_JACHWJ010000002.1"/>
</dbReference>
<comment type="caution">
    <text evidence="4">The sequence shown here is derived from an EMBL/GenBank/DDBJ whole genome shotgun (WGS) entry which is preliminary data.</text>
</comment>
<reference evidence="4 5" key="1">
    <citation type="submission" date="2020-08" db="EMBL/GenBank/DDBJ databases">
        <title>Sequencing the genomes of 1000 actinobacteria strains.</title>
        <authorList>
            <person name="Klenk H.-P."/>
        </authorList>
    </citation>
    <scope>NUCLEOTIDE SEQUENCE [LARGE SCALE GENOMIC DNA]</scope>
    <source>
        <strain evidence="4 5">DSM 20419</strain>
    </source>
</reference>
<dbReference type="SUPFAM" id="SSF140931">
    <property type="entry name" value="Fic-like"/>
    <property type="match status" value="1"/>
</dbReference>
<feature type="active site" evidence="1">
    <location>
        <position position="240"/>
    </location>
</feature>
<keyword evidence="2" id="KW-0547">Nucleotide-binding</keyword>